<keyword evidence="2" id="KW-1185">Reference proteome</keyword>
<protein>
    <submittedName>
        <fullName evidence="1">FAD/NAD(P)-binding protein</fullName>
    </submittedName>
</protein>
<evidence type="ECO:0000313" key="2">
    <source>
        <dbReference type="Proteomes" id="UP001456344"/>
    </source>
</evidence>
<organism evidence="1 2">
    <name type="scientific">Amycolatopsis coloradensis</name>
    <dbReference type="NCBI Taxonomy" id="76021"/>
    <lineage>
        <taxon>Bacteria</taxon>
        <taxon>Bacillati</taxon>
        <taxon>Actinomycetota</taxon>
        <taxon>Actinomycetes</taxon>
        <taxon>Pseudonocardiales</taxon>
        <taxon>Pseudonocardiaceae</taxon>
        <taxon>Amycolatopsis</taxon>
    </lineage>
</organism>
<evidence type="ECO:0000313" key="1">
    <source>
        <dbReference type="EMBL" id="WYW19936.1"/>
    </source>
</evidence>
<name>A0ACD5BKQ1_9PSEU</name>
<accession>A0ACD5BKQ1</accession>
<proteinExistence type="predicted"/>
<reference evidence="1" key="1">
    <citation type="submission" date="2023-10" db="EMBL/GenBank/DDBJ databases">
        <title>Whole genome sequencing of actinobacterial strain Amycolatopsis sp. (BCA-696) identifies the underlying plant growth-promoting genes.</title>
        <authorList>
            <person name="Gandham P."/>
            <person name="Vadla N."/>
            <person name="Saji A."/>
            <person name="Srinivas V."/>
            <person name="Ruperao P."/>
            <person name="Selvanayagam S."/>
            <person name="Saxena R.K."/>
            <person name="Rathore A."/>
            <person name="Gopalakrishnan S."/>
            <person name="Thakur V."/>
        </authorList>
    </citation>
    <scope>NUCLEOTIDE SEQUENCE</scope>
    <source>
        <strain evidence="1">BCA-696</strain>
    </source>
</reference>
<dbReference type="EMBL" id="CP150484">
    <property type="protein sequence ID" value="WYW19936.1"/>
    <property type="molecule type" value="Genomic_DNA"/>
</dbReference>
<sequence>MRICIIGLGPRGLSVLERLCANASVLAPADRELVVTVLDSHVHDGGQVWHRRQDPKLLMNTVAAQITMFLDDTVEAAGPVLHGPSLHDWARSIAAAPSSGDIPDGVHREAALLGPDSYPSRAFYGSYLYWTLRRIVRTAPATVRIVLCAEKAVDLRDAEDGSQRVWLSGGTVLDGQDAVVLTQGHLDTLPDREESAMARFAKRHGLRYLPPGNPAGAALEDIGPGETTVLRGMGLAFFDYLALFTEGRGGRFLRTADGLVYRPSGREPRLVTGSRRGVPYHARGENQKGAYGRHEPLFLTPAVLERFRGRAEPADFRVDIWPLIDREVRTVFYGALVRDRGSPERAREFTRAFVTAAGDRPAPPVLTDPLAPAPSAREERVLAEFGLEERWDWRRVAHPIPEAGLTGTCRFRRWLRSYLDEDIAEAKRGNVSSPLKAALDVLRDLRNEIRLVVDHGGLSGDSYRDDLQRWYTPLNAFLSIGPPVRRVEEMAALIDSGVLSVLGPQLRVRASPDARRFIANSARVPDVTEIATTLIEARLPEADLRRTQDLLLRNLLARGECRLHRIPITHGGSYPTGGLAVTRRPYRLVDLSGRPHARRFAFGVPTETVHWVTAAGIRPGVNSVILTDADAVARAALRIALPNSPSSRPKESGESWIYS</sequence>
<dbReference type="Proteomes" id="UP001456344">
    <property type="component" value="Chromosome"/>
</dbReference>
<gene>
    <name evidence="1" type="ORF">LCL61_30745</name>
</gene>